<dbReference type="GO" id="GO:0019748">
    <property type="term" value="P:secondary metabolic process"/>
    <property type="evidence" value="ECO:0007669"/>
    <property type="project" value="TreeGrafter"/>
</dbReference>
<dbReference type="GO" id="GO:0016831">
    <property type="term" value="F:carboxy-lyase activity"/>
    <property type="evidence" value="ECO:0007669"/>
    <property type="project" value="InterPro"/>
</dbReference>
<dbReference type="GO" id="GO:0016787">
    <property type="term" value="F:hydrolase activity"/>
    <property type="evidence" value="ECO:0007669"/>
    <property type="project" value="UniProtKB-KW"/>
</dbReference>
<proteinExistence type="predicted"/>
<dbReference type="AlphaFoldDB" id="A0A5C4TB70"/>
<dbReference type="OrthoDB" id="9777673at2"/>
<evidence type="ECO:0000313" key="3">
    <source>
        <dbReference type="EMBL" id="TNJ65886.1"/>
    </source>
</evidence>
<dbReference type="EMBL" id="VDCQ01000015">
    <property type="protein sequence ID" value="TNJ65886.1"/>
    <property type="molecule type" value="Genomic_DNA"/>
</dbReference>
<keyword evidence="1" id="KW-0456">Lyase</keyword>
<keyword evidence="4" id="KW-1185">Reference proteome</keyword>
<dbReference type="GO" id="GO:0005737">
    <property type="term" value="C:cytoplasm"/>
    <property type="evidence" value="ECO:0007669"/>
    <property type="project" value="TreeGrafter"/>
</dbReference>
<reference evidence="3 4" key="1">
    <citation type="submission" date="2019-05" db="EMBL/GenBank/DDBJ databases">
        <title>We sequenced the genome of Paenibacillus hemerocallicola KCTC 33185 for further insight into its adaptation and study the phylogeny of Paenibacillus.</title>
        <authorList>
            <person name="Narsing Rao M.P."/>
        </authorList>
    </citation>
    <scope>NUCLEOTIDE SEQUENCE [LARGE SCALE GENOMIC DNA]</scope>
    <source>
        <strain evidence="3 4">KCTC 33185</strain>
    </source>
</reference>
<dbReference type="PANTHER" id="PTHR21240">
    <property type="entry name" value="2-AMINO-3-CARBOXYLMUCONATE-6-SEMIALDEHYDE DECARBOXYLASE"/>
    <property type="match status" value="1"/>
</dbReference>
<keyword evidence="3" id="KW-0378">Hydrolase</keyword>
<dbReference type="PANTHER" id="PTHR21240:SF28">
    <property type="entry name" value="ISO-OROTATE DECARBOXYLASE (EUROFUNG)"/>
    <property type="match status" value="1"/>
</dbReference>
<protein>
    <submittedName>
        <fullName evidence="3">Amidohydrolase</fullName>
    </submittedName>
</protein>
<evidence type="ECO:0000313" key="4">
    <source>
        <dbReference type="Proteomes" id="UP000307943"/>
    </source>
</evidence>
<dbReference type="InterPro" id="IPR006680">
    <property type="entry name" value="Amidohydro-rel"/>
</dbReference>
<accession>A0A5C4TB70</accession>
<gene>
    <name evidence="3" type="ORF">FE784_13290</name>
</gene>
<evidence type="ECO:0000259" key="2">
    <source>
        <dbReference type="Pfam" id="PF04909"/>
    </source>
</evidence>
<feature type="domain" description="Amidohydrolase-related" evidence="2">
    <location>
        <begin position="14"/>
        <end position="357"/>
    </location>
</feature>
<organism evidence="3 4">
    <name type="scientific">Paenibacillus hemerocallicola</name>
    <dbReference type="NCBI Taxonomy" id="1172614"/>
    <lineage>
        <taxon>Bacteria</taxon>
        <taxon>Bacillati</taxon>
        <taxon>Bacillota</taxon>
        <taxon>Bacilli</taxon>
        <taxon>Bacillales</taxon>
        <taxon>Paenibacillaceae</taxon>
        <taxon>Paenibacillus</taxon>
    </lineage>
</organism>
<sequence length="367" mass="41546">MIPLSTARRTIIDVDIHHNAPNVKAIFPYLPKEYCDRISEWGLLLPSYPYMNGGKGGRRVDANPPNGGAPGTDLDFMREHYLDPFHVEYGILTGEFYSLGSHPDAHYAAALASAYNDYTRDHWLDKEDRLRGSITIPKQHPLLAAKEIDRVGDDRRFVQVLVPGGSEKPYGNAIYEPIFEACVRHNLVFTIHIGNEGQGINPSPTGAGHVTYYIESRASRTQTMMAHMASLLFSGVFEKYPTLKVVMQEAGVMWIAPYLWKLDQDWKGLRVQTPWVKKPPSEYYRSNMYVSSQPIELTPDPALFVPMLDALYAKECLLFASDYPHWDFDSPRLAFPKLDASYADPIFYRNAANLYGLKPRTSSPDHT</sequence>
<dbReference type="Proteomes" id="UP000307943">
    <property type="component" value="Unassembled WGS sequence"/>
</dbReference>
<dbReference type="SUPFAM" id="SSF51556">
    <property type="entry name" value="Metallo-dependent hydrolases"/>
    <property type="match status" value="1"/>
</dbReference>
<dbReference type="Gene3D" id="3.20.20.140">
    <property type="entry name" value="Metal-dependent hydrolases"/>
    <property type="match status" value="1"/>
</dbReference>
<dbReference type="InterPro" id="IPR032466">
    <property type="entry name" value="Metal_Hydrolase"/>
</dbReference>
<comment type="caution">
    <text evidence="3">The sequence shown here is derived from an EMBL/GenBank/DDBJ whole genome shotgun (WGS) entry which is preliminary data.</text>
</comment>
<evidence type="ECO:0000256" key="1">
    <source>
        <dbReference type="ARBA" id="ARBA00023239"/>
    </source>
</evidence>
<dbReference type="InterPro" id="IPR032465">
    <property type="entry name" value="ACMSD"/>
</dbReference>
<name>A0A5C4TB70_9BACL</name>
<dbReference type="Pfam" id="PF04909">
    <property type="entry name" value="Amidohydro_2"/>
    <property type="match status" value="1"/>
</dbReference>